<organism evidence="2 3">
    <name type="scientific">Marchantia polymorpha subsp. ruderalis</name>
    <dbReference type="NCBI Taxonomy" id="1480154"/>
    <lineage>
        <taxon>Eukaryota</taxon>
        <taxon>Viridiplantae</taxon>
        <taxon>Streptophyta</taxon>
        <taxon>Embryophyta</taxon>
        <taxon>Marchantiophyta</taxon>
        <taxon>Marchantiopsida</taxon>
        <taxon>Marchantiidae</taxon>
        <taxon>Marchantiales</taxon>
        <taxon>Marchantiaceae</taxon>
        <taxon>Marchantia</taxon>
    </lineage>
</organism>
<keyword evidence="3" id="KW-1185">Reference proteome</keyword>
<dbReference type="AlphaFoldDB" id="A0A176VJ98"/>
<gene>
    <name evidence="2" type="ORF">AXG93_3846s1080</name>
</gene>
<dbReference type="Proteomes" id="UP000077202">
    <property type="component" value="Unassembled WGS sequence"/>
</dbReference>
<reference evidence="2" key="1">
    <citation type="submission" date="2016-03" db="EMBL/GenBank/DDBJ databases">
        <title>Mechanisms controlling the formation of the plant cell surface in tip-growing cells are functionally conserved among land plants.</title>
        <authorList>
            <person name="Honkanen S."/>
            <person name="Jones V.A."/>
            <person name="Morieri G."/>
            <person name="Champion C."/>
            <person name="Hetherington A.J."/>
            <person name="Kelly S."/>
            <person name="Saint-Marcoux D."/>
            <person name="Proust H."/>
            <person name="Prescott H."/>
            <person name="Dolan L."/>
        </authorList>
    </citation>
    <scope>NUCLEOTIDE SEQUENCE [LARGE SCALE GENOMIC DNA]</scope>
    <source>
        <tissue evidence="2">Whole gametophyte</tissue>
    </source>
</reference>
<evidence type="ECO:0000313" key="3">
    <source>
        <dbReference type="Proteomes" id="UP000077202"/>
    </source>
</evidence>
<name>A0A176VJ98_MARPO</name>
<feature type="region of interest" description="Disordered" evidence="1">
    <location>
        <begin position="23"/>
        <end position="62"/>
    </location>
</feature>
<proteinExistence type="predicted"/>
<evidence type="ECO:0000313" key="2">
    <source>
        <dbReference type="EMBL" id="OAE20950.1"/>
    </source>
</evidence>
<comment type="caution">
    <text evidence="2">The sequence shown here is derived from an EMBL/GenBank/DDBJ whole genome shotgun (WGS) entry which is preliminary data.</text>
</comment>
<dbReference type="EMBL" id="LVLJ01003560">
    <property type="protein sequence ID" value="OAE20950.1"/>
    <property type="molecule type" value="Genomic_DNA"/>
</dbReference>
<evidence type="ECO:0000256" key="1">
    <source>
        <dbReference type="SAM" id="MobiDB-lite"/>
    </source>
</evidence>
<accession>A0A176VJ98</accession>
<feature type="region of interest" description="Disordered" evidence="1">
    <location>
        <begin position="75"/>
        <end position="102"/>
    </location>
</feature>
<sequence>MGEARLRWYEAKGMGLGFGWGMRDGVGTAEPTPRAGPGVLGQSQAPRKGKGKAASCDDDDDETPNWGFTCSYFASPPAAPDPSAINDVSGSERRYSSRLAPA</sequence>
<protein>
    <submittedName>
        <fullName evidence="2">Uncharacterized protein</fullName>
    </submittedName>
</protein>